<dbReference type="Pfam" id="PF10025">
    <property type="entry name" value="DUF2267"/>
    <property type="match status" value="1"/>
</dbReference>
<dbReference type="EMBL" id="PVSR01000026">
    <property type="protein sequence ID" value="PRW62732.1"/>
    <property type="molecule type" value="Genomic_DNA"/>
</dbReference>
<keyword evidence="2" id="KW-1185">Reference proteome</keyword>
<dbReference type="InterPro" id="IPR018727">
    <property type="entry name" value="DUF2267"/>
</dbReference>
<protein>
    <submittedName>
        <fullName evidence="1">DUF2267 domain-containing protein</fullName>
    </submittedName>
</protein>
<accession>A0A2T0GUF2</accession>
<comment type="caution">
    <text evidence="1">The sequence shown here is derived from an EMBL/GenBank/DDBJ whole genome shotgun (WGS) entry which is preliminary data.</text>
</comment>
<evidence type="ECO:0000313" key="2">
    <source>
        <dbReference type="Proteomes" id="UP000239352"/>
    </source>
</evidence>
<proteinExistence type="predicted"/>
<name>A0A2T0GUF2_ACTMO</name>
<dbReference type="InterPro" id="IPR038282">
    <property type="entry name" value="DUF2267_sf"/>
</dbReference>
<reference evidence="1 2" key="1">
    <citation type="submission" date="2018-03" db="EMBL/GenBank/DDBJ databases">
        <title>Actinopolyspora mortivallis from Sahara, screening for active biomolecules.</title>
        <authorList>
            <person name="Selama O."/>
            <person name="Wellington E.M.H."/>
            <person name="Hacene H."/>
        </authorList>
    </citation>
    <scope>NUCLEOTIDE SEQUENCE [LARGE SCALE GENOMIC DNA]</scope>
    <source>
        <strain evidence="1 2">M5A</strain>
    </source>
</reference>
<dbReference type="InParanoid" id="A0A2T0GUF2"/>
<evidence type="ECO:0000313" key="1">
    <source>
        <dbReference type="EMBL" id="PRW62732.1"/>
    </source>
</evidence>
<dbReference type="AlphaFoldDB" id="A0A2T0GUF2"/>
<dbReference type="Gene3D" id="1.10.490.110">
    <property type="entry name" value="Uncharacterized conserved protein DUF2267"/>
    <property type="match status" value="1"/>
</dbReference>
<gene>
    <name evidence="1" type="ORF">CEP50_14030</name>
</gene>
<organism evidence="1 2">
    <name type="scientific">Actinopolyspora mortivallis</name>
    <dbReference type="NCBI Taxonomy" id="33906"/>
    <lineage>
        <taxon>Bacteria</taxon>
        <taxon>Bacillati</taxon>
        <taxon>Actinomycetota</taxon>
        <taxon>Actinomycetes</taxon>
        <taxon>Actinopolysporales</taxon>
        <taxon>Actinopolysporaceae</taxon>
        <taxon>Actinopolyspora</taxon>
    </lineage>
</organism>
<sequence>MTRPEPVGRTMTAFEEQVGQRTGLSDTTEIERLTRATIRALSERLAAGQLNDLEPALPPELREELHSFGGQAVSFDKETFLDQVSGEIDTVDVDEVERRVSAVLGVLLAWAPGEEIEDTIAQLPPDLAEMFRGAP</sequence>
<dbReference type="RefSeq" id="WP_106114406.1">
    <property type="nucleotide sequence ID" value="NZ_PVSR01000026.1"/>
</dbReference>
<dbReference type="Proteomes" id="UP000239352">
    <property type="component" value="Unassembled WGS sequence"/>
</dbReference>